<dbReference type="AlphaFoldDB" id="A0A7C8I584"/>
<dbReference type="SUPFAM" id="SSF51556">
    <property type="entry name" value="Metallo-dependent hydrolases"/>
    <property type="match status" value="1"/>
</dbReference>
<protein>
    <recommendedName>
        <fullName evidence="2">Dipeptidase</fullName>
        <ecNumber evidence="2">3.4.13.19</ecNumber>
    </recommendedName>
</protein>
<reference evidence="3 4" key="1">
    <citation type="submission" date="2020-01" db="EMBL/GenBank/DDBJ databases">
        <authorList>
            <consortium name="DOE Joint Genome Institute"/>
            <person name="Haridas S."/>
            <person name="Albert R."/>
            <person name="Binder M."/>
            <person name="Bloem J."/>
            <person name="Labutti K."/>
            <person name="Salamov A."/>
            <person name="Andreopoulos B."/>
            <person name="Baker S.E."/>
            <person name="Barry K."/>
            <person name="Bills G."/>
            <person name="Bluhm B.H."/>
            <person name="Cannon C."/>
            <person name="Castanera R."/>
            <person name="Culley D.E."/>
            <person name="Daum C."/>
            <person name="Ezra D."/>
            <person name="Gonzalez J.B."/>
            <person name="Henrissat B."/>
            <person name="Kuo A."/>
            <person name="Liang C."/>
            <person name="Lipzen A."/>
            <person name="Lutzoni F."/>
            <person name="Magnuson J."/>
            <person name="Mondo S."/>
            <person name="Nolan M."/>
            <person name="Ohm R."/>
            <person name="Pangilinan J."/>
            <person name="Park H.-J.H."/>
            <person name="Ramirez L."/>
            <person name="Alfaro M."/>
            <person name="Sun H."/>
            <person name="Tritt A."/>
            <person name="Yoshinaga Y."/>
            <person name="Zwiers L.-H.L."/>
            <person name="Turgeon B.G."/>
            <person name="Goodwin S.B."/>
            <person name="Spatafora J.W."/>
            <person name="Crous P.W."/>
            <person name="Grigoriev I.V."/>
        </authorList>
    </citation>
    <scope>NUCLEOTIDE SEQUENCE [LARGE SCALE GENOMIC DNA]</scope>
    <source>
        <strain evidence="3 4">CBS 611.86</strain>
    </source>
</reference>
<evidence type="ECO:0000313" key="4">
    <source>
        <dbReference type="Proteomes" id="UP000481861"/>
    </source>
</evidence>
<accession>A0A7C8I584</accession>
<evidence type="ECO:0000313" key="3">
    <source>
        <dbReference type="EMBL" id="KAF2869626.1"/>
    </source>
</evidence>
<keyword evidence="2" id="KW-0482">Metalloprotease</keyword>
<dbReference type="GO" id="GO:0006508">
    <property type="term" value="P:proteolysis"/>
    <property type="evidence" value="ECO:0007669"/>
    <property type="project" value="UniProtKB-KW"/>
</dbReference>
<dbReference type="PROSITE" id="PS51365">
    <property type="entry name" value="RENAL_DIPEPTIDASE_2"/>
    <property type="match status" value="1"/>
</dbReference>
<dbReference type="Pfam" id="PF01244">
    <property type="entry name" value="Peptidase_M19"/>
    <property type="match status" value="1"/>
</dbReference>
<dbReference type="EC" id="3.4.13.19" evidence="2"/>
<keyword evidence="2" id="KW-0645">Protease</keyword>
<comment type="similarity">
    <text evidence="2">Belongs to the metallo-dependent hydrolases superfamily. Peptidase M19 family.</text>
</comment>
<comment type="cofactor">
    <cofactor evidence="2">
        <name>Zn(2+)</name>
        <dbReference type="ChEBI" id="CHEBI:29105"/>
    </cofactor>
</comment>
<dbReference type="CDD" id="cd01301">
    <property type="entry name" value="rDP_like"/>
    <property type="match status" value="1"/>
</dbReference>
<dbReference type="PANTHER" id="PTHR10443:SF12">
    <property type="entry name" value="DIPEPTIDASE"/>
    <property type="match status" value="1"/>
</dbReference>
<proteinExistence type="inferred from homology"/>
<dbReference type="Proteomes" id="UP000481861">
    <property type="component" value="Unassembled WGS sequence"/>
</dbReference>
<dbReference type="EMBL" id="JAADJZ010000015">
    <property type="protein sequence ID" value="KAF2869626.1"/>
    <property type="molecule type" value="Genomic_DNA"/>
</dbReference>
<keyword evidence="2" id="KW-0378">Hydrolase</keyword>
<keyword evidence="2" id="KW-0479">Metal-binding</keyword>
<comment type="caution">
    <text evidence="3">The sequence shown here is derived from an EMBL/GenBank/DDBJ whole genome shotgun (WGS) entry which is preliminary data.</text>
</comment>
<dbReference type="InterPro" id="IPR032466">
    <property type="entry name" value="Metal_Hydrolase"/>
</dbReference>
<name>A0A7C8I584_9PLEO</name>
<gene>
    <name evidence="3" type="ORF">BDV95DRAFT_497076</name>
</gene>
<sequence>MSDWGVDGHNDWPHLIRGYYDNNLDARFVSQNDLAGHVDIKRLKEGKMGGVFWSAYVDCPEEGDFSDANHLEPLRDTLQQIDLIHRLINIYKDDLELVDTAADVMRIFRDGRCASLIGVEGLHQIGNSASVLRMYHRLGVRYITLAHNKNNLYADSATAVAPAHDGLSSKGKEMVLEMNRIGMMIDLSHCSEAVVSDVLQQSKAPVIFTHSSCHTLIATPRNVSDAALDNLRANNGVIMISLIPALTASDPNTASLNDVVDHIVYVGDRIGYSHIGIGSDFDGMVKAVRGVEDISKMPSIIARMLERGISETNVKLVMGLNIIRVLQDVEDAARILEAQIPVLEDAVKHLWNADFRKFVESEYPDAQKHGVKVGE</sequence>
<organism evidence="3 4">
    <name type="scientific">Massariosphaeria phaeospora</name>
    <dbReference type="NCBI Taxonomy" id="100035"/>
    <lineage>
        <taxon>Eukaryota</taxon>
        <taxon>Fungi</taxon>
        <taxon>Dikarya</taxon>
        <taxon>Ascomycota</taxon>
        <taxon>Pezizomycotina</taxon>
        <taxon>Dothideomycetes</taxon>
        <taxon>Pleosporomycetidae</taxon>
        <taxon>Pleosporales</taxon>
        <taxon>Pleosporales incertae sedis</taxon>
        <taxon>Massariosphaeria</taxon>
    </lineage>
</organism>
<dbReference type="InterPro" id="IPR008257">
    <property type="entry name" value="Pept_M19"/>
</dbReference>
<keyword evidence="2" id="KW-0862">Zinc</keyword>
<keyword evidence="4" id="KW-1185">Reference proteome</keyword>
<evidence type="ECO:0000256" key="2">
    <source>
        <dbReference type="RuleBase" id="RU341113"/>
    </source>
</evidence>
<dbReference type="OrthoDB" id="445695at2759"/>
<dbReference type="Gene3D" id="3.20.20.140">
    <property type="entry name" value="Metal-dependent hydrolases"/>
    <property type="match status" value="1"/>
</dbReference>
<dbReference type="PANTHER" id="PTHR10443">
    <property type="entry name" value="MICROSOMAL DIPEPTIDASE"/>
    <property type="match status" value="1"/>
</dbReference>
<keyword evidence="1 2" id="KW-0224">Dipeptidase</keyword>
<evidence type="ECO:0000256" key="1">
    <source>
        <dbReference type="ARBA" id="ARBA00022997"/>
    </source>
</evidence>
<comment type="catalytic activity">
    <reaction evidence="2">
        <text>an L-aminoacyl-L-amino acid + H2O = 2 an L-alpha-amino acid</text>
        <dbReference type="Rhea" id="RHEA:48940"/>
        <dbReference type="ChEBI" id="CHEBI:15377"/>
        <dbReference type="ChEBI" id="CHEBI:59869"/>
        <dbReference type="ChEBI" id="CHEBI:77460"/>
        <dbReference type="EC" id="3.4.13.19"/>
    </reaction>
</comment>
<dbReference type="GO" id="GO:0070573">
    <property type="term" value="F:metallodipeptidase activity"/>
    <property type="evidence" value="ECO:0007669"/>
    <property type="project" value="InterPro"/>
</dbReference>
<dbReference type="GO" id="GO:0046872">
    <property type="term" value="F:metal ion binding"/>
    <property type="evidence" value="ECO:0007669"/>
    <property type="project" value="UniProtKB-UniRule"/>
</dbReference>